<dbReference type="AlphaFoldDB" id="C7NHG0"/>
<dbReference type="Pfam" id="PF00005">
    <property type="entry name" value="ABC_tran"/>
    <property type="match status" value="1"/>
</dbReference>
<evidence type="ECO:0000256" key="11">
    <source>
        <dbReference type="SAM" id="Phobius"/>
    </source>
</evidence>
<evidence type="ECO:0000313" key="14">
    <source>
        <dbReference type="EMBL" id="ACV06317.1"/>
    </source>
</evidence>
<feature type="domain" description="ABC transmembrane type-1" evidence="13">
    <location>
        <begin position="57"/>
        <end position="341"/>
    </location>
</feature>
<dbReference type="Proteomes" id="UP000006666">
    <property type="component" value="Chromosome"/>
</dbReference>
<evidence type="ECO:0000256" key="5">
    <source>
        <dbReference type="ARBA" id="ARBA00022692"/>
    </source>
</evidence>
<keyword evidence="15" id="KW-1185">Reference proteome</keyword>
<dbReference type="eggNOG" id="COG1132">
    <property type="taxonomic scope" value="Bacteria"/>
</dbReference>
<dbReference type="SUPFAM" id="SSF90123">
    <property type="entry name" value="ABC transporter transmembrane region"/>
    <property type="match status" value="1"/>
</dbReference>
<feature type="transmembrane region" description="Helical" evidence="11">
    <location>
        <begin position="197"/>
        <end position="213"/>
    </location>
</feature>
<dbReference type="HOGENOM" id="CLU_000604_84_3_11"/>
<evidence type="ECO:0000256" key="8">
    <source>
        <dbReference type="ARBA" id="ARBA00022989"/>
    </source>
</evidence>
<dbReference type="EMBL" id="CP001686">
    <property type="protein sequence ID" value="ACV06317.1"/>
    <property type="molecule type" value="Genomic_DNA"/>
</dbReference>
<evidence type="ECO:0000256" key="3">
    <source>
        <dbReference type="ARBA" id="ARBA00022475"/>
    </source>
</evidence>
<sequence length="618" mass="65979">MSTQQARTQEPGSARDQASGAAKLGDGSRIGISDTGTVATVRRGLKLSPELTQGFGLTLFLAALATLGKLAVPVAVQQATDHGLLSEGGPDVDYTLTMGLVTMAAVLVLSVANFAVNVRLFTAAESGLATLRTKAFRHIHDLSMLTQSTERRGALVSRVTSDVDTISQFVQFGGIMLILSVGQIVAVTALMVVYSPWLALTVWVVFLPMLLGIRKLQPFVGRGYARVRERVGAMLSAVSESIAGASTIRAYGSQEVTRQRMTEAILAHRSAAVRAQMRTVSVFTLGMMSSGLAVAAVVGVGTVLVGRGWISLGEMVAFVFLVQLFTAPVNQATEILNELQNAVACWRRVIGIIDTPADVSDPEDGVTSPRGPASVTFREVDFAYPRSGLVLRDVNLTFEAGRRHAIVGETGSGKTTVAKLMTRLQDPKSGAVLLDGVDLRELSFASLRERIVLVPQEGFLFDTTLGENLRFAAADATDEDLDRAIDELDLRSWVDTMPHGLATPVGQRGESLSAGERQLVALLRARLADPDLLVLDEATSAVDPGTEVRVQHALEKLTQGRTSVAIAHRLSTAENADVVVVMDSGRVDAVGHHTEVLRTSPVYQGLHASWVAQREDVA</sequence>
<dbReference type="Pfam" id="PF00664">
    <property type="entry name" value="ABC_membrane"/>
    <property type="match status" value="1"/>
</dbReference>
<dbReference type="InterPro" id="IPR011527">
    <property type="entry name" value="ABC1_TM_dom"/>
</dbReference>
<comment type="subcellular location">
    <subcellularLocation>
        <location evidence="1">Cell membrane</location>
        <topology evidence="1">Multi-pass membrane protein</topology>
    </subcellularLocation>
</comment>
<keyword evidence="9 11" id="KW-0472">Membrane</keyword>
<evidence type="ECO:0000256" key="2">
    <source>
        <dbReference type="ARBA" id="ARBA00022448"/>
    </source>
</evidence>
<dbReference type="KEGG" id="kse:Ksed_12850"/>
<dbReference type="SUPFAM" id="SSF52540">
    <property type="entry name" value="P-loop containing nucleoside triphosphate hydrolases"/>
    <property type="match status" value="1"/>
</dbReference>
<feature type="transmembrane region" description="Helical" evidence="11">
    <location>
        <begin position="96"/>
        <end position="116"/>
    </location>
</feature>
<dbReference type="InterPro" id="IPR003593">
    <property type="entry name" value="AAA+_ATPase"/>
</dbReference>
<evidence type="ECO:0000259" key="13">
    <source>
        <dbReference type="PROSITE" id="PS50929"/>
    </source>
</evidence>
<dbReference type="InterPro" id="IPR003439">
    <property type="entry name" value="ABC_transporter-like_ATP-bd"/>
</dbReference>
<dbReference type="FunFam" id="3.40.50.300:FF:001001">
    <property type="entry name" value="Multidrug ABC transporter ATP-binding protein"/>
    <property type="match status" value="1"/>
</dbReference>
<feature type="region of interest" description="Disordered" evidence="10">
    <location>
        <begin position="1"/>
        <end position="28"/>
    </location>
</feature>
<name>C7NHG0_KYTSD</name>
<evidence type="ECO:0000259" key="12">
    <source>
        <dbReference type="PROSITE" id="PS50893"/>
    </source>
</evidence>
<dbReference type="RefSeq" id="WP_015779262.1">
    <property type="nucleotide sequence ID" value="NC_013169.1"/>
</dbReference>
<evidence type="ECO:0000256" key="1">
    <source>
        <dbReference type="ARBA" id="ARBA00004651"/>
    </source>
</evidence>
<feature type="compositionally biased region" description="Polar residues" evidence="10">
    <location>
        <begin position="1"/>
        <end position="11"/>
    </location>
</feature>
<dbReference type="GO" id="GO:0005524">
    <property type="term" value="F:ATP binding"/>
    <property type="evidence" value="ECO:0007669"/>
    <property type="project" value="UniProtKB-KW"/>
</dbReference>
<dbReference type="InterPro" id="IPR039421">
    <property type="entry name" value="Type_1_exporter"/>
</dbReference>
<evidence type="ECO:0000256" key="6">
    <source>
        <dbReference type="ARBA" id="ARBA00022741"/>
    </source>
</evidence>
<accession>C7NHG0</accession>
<feature type="transmembrane region" description="Helical" evidence="11">
    <location>
        <begin position="279"/>
        <end position="303"/>
    </location>
</feature>
<dbReference type="GO" id="GO:0015421">
    <property type="term" value="F:ABC-type oligopeptide transporter activity"/>
    <property type="evidence" value="ECO:0007669"/>
    <property type="project" value="TreeGrafter"/>
</dbReference>
<feature type="transmembrane region" description="Helical" evidence="11">
    <location>
        <begin position="169"/>
        <end position="191"/>
    </location>
</feature>
<keyword evidence="5 11" id="KW-0812">Transmembrane</keyword>
<feature type="transmembrane region" description="Helical" evidence="11">
    <location>
        <begin position="55"/>
        <end position="76"/>
    </location>
</feature>
<reference evidence="14 15" key="1">
    <citation type="journal article" date="2009" name="Stand. Genomic Sci.">
        <title>Complete genome sequence of Kytococcus sedentarius type strain (541).</title>
        <authorList>
            <person name="Sims D."/>
            <person name="Brettin T."/>
            <person name="Detter J.C."/>
            <person name="Han C."/>
            <person name="Lapidus A."/>
            <person name="Copeland A."/>
            <person name="Glavina Del Rio T."/>
            <person name="Nolan M."/>
            <person name="Chen F."/>
            <person name="Lucas S."/>
            <person name="Tice H."/>
            <person name="Cheng J.F."/>
            <person name="Bruce D."/>
            <person name="Goodwin L."/>
            <person name="Pitluck S."/>
            <person name="Ovchinnikova G."/>
            <person name="Pati A."/>
            <person name="Ivanova N."/>
            <person name="Mavrommatis K."/>
            <person name="Chen A."/>
            <person name="Palaniappan K."/>
            <person name="D'haeseleer P."/>
            <person name="Chain P."/>
            <person name="Bristow J."/>
            <person name="Eisen J.A."/>
            <person name="Markowitz V."/>
            <person name="Hugenholtz P."/>
            <person name="Schneider S."/>
            <person name="Goker M."/>
            <person name="Pukall R."/>
            <person name="Kyrpides N.C."/>
            <person name="Klenk H.P."/>
        </authorList>
    </citation>
    <scope>NUCLEOTIDE SEQUENCE [LARGE SCALE GENOMIC DNA]</scope>
    <source>
        <strain evidence="15">ATCC 14392 / DSM 20547 / JCM 11482 / CCUG 33030 / NBRC 15357 / NCTC 11040 / CCM 314 / 541</strain>
    </source>
</reference>
<gene>
    <name evidence="14" type="ordered locus">Ksed_12850</name>
</gene>
<feature type="domain" description="ABC transporter" evidence="12">
    <location>
        <begin position="375"/>
        <end position="609"/>
    </location>
</feature>
<evidence type="ECO:0000313" key="15">
    <source>
        <dbReference type="Proteomes" id="UP000006666"/>
    </source>
</evidence>
<evidence type="ECO:0000256" key="10">
    <source>
        <dbReference type="SAM" id="MobiDB-lite"/>
    </source>
</evidence>
<dbReference type="PANTHER" id="PTHR43394">
    <property type="entry name" value="ATP-DEPENDENT PERMEASE MDL1, MITOCHONDRIAL"/>
    <property type="match status" value="1"/>
</dbReference>
<keyword evidence="2" id="KW-0813">Transport</keyword>
<evidence type="ECO:0000256" key="4">
    <source>
        <dbReference type="ARBA" id="ARBA00022519"/>
    </source>
</evidence>
<dbReference type="InterPro" id="IPR027417">
    <property type="entry name" value="P-loop_NTPase"/>
</dbReference>
<protein>
    <submittedName>
        <fullName evidence="14">ABC-type multidrug transport system, ATPase and permease component</fullName>
    </submittedName>
</protein>
<dbReference type="PROSITE" id="PS50893">
    <property type="entry name" value="ABC_TRANSPORTER_2"/>
    <property type="match status" value="1"/>
</dbReference>
<keyword evidence="4" id="KW-0997">Cell inner membrane</keyword>
<keyword evidence="8 11" id="KW-1133">Transmembrane helix</keyword>
<dbReference type="STRING" id="478801.Ksed_12850"/>
<keyword evidence="3" id="KW-1003">Cell membrane</keyword>
<proteinExistence type="predicted"/>
<evidence type="ECO:0000256" key="9">
    <source>
        <dbReference type="ARBA" id="ARBA00023136"/>
    </source>
</evidence>
<dbReference type="GO" id="GO:0005886">
    <property type="term" value="C:plasma membrane"/>
    <property type="evidence" value="ECO:0007669"/>
    <property type="project" value="UniProtKB-SubCell"/>
</dbReference>
<keyword evidence="6" id="KW-0547">Nucleotide-binding</keyword>
<dbReference type="PANTHER" id="PTHR43394:SF1">
    <property type="entry name" value="ATP-BINDING CASSETTE SUB-FAMILY B MEMBER 10, MITOCHONDRIAL"/>
    <property type="match status" value="1"/>
</dbReference>
<dbReference type="GO" id="GO:0016887">
    <property type="term" value="F:ATP hydrolysis activity"/>
    <property type="evidence" value="ECO:0007669"/>
    <property type="project" value="InterPro"/>
</dbReference>
<organism evidence="14 15">
    <name type="scientific">Kytococcus sedentarius (strain ATCC 14392 / DSM 20547 / JCM 11482 / CCUG 33030 / NBRC 15357 / NCTC 11040 / CCM 314 / 541)</name>
    <name type="common">Micrococcus sedentarius</name>
    <dbReference type="NCBI Taxonomy" id="478801"/>
    <lineage>
        <taxon>Bacteria</taxon>
        <taxon>Bacillati</taxon>
        <taxon>Actinomycetota</taxon>
        <taxon>Actinomycetes</taxon>
        <taxon>Micrococcales</taxon>
        <taxon>Kytococcaceae</taxon>
        <taxon>Kytococcus</taxon>
    </lineage>
</organism>
<dbReference type="PROSITE" id="PS50929">
    <property type="entry name" value="ABC_TM1F"/>
    <property type="match status" value="1"/>
</dbReference>
<evidence type="ECO:0000256" key="7">
    <source>
        <dbReference type="ARBA" id="ARBA00022840"/>
    </source>
</evidence>
<keyword evidence="7" id="KW-0067">ATP-binding</keyword>
<dbReference type="SMART" id="SM00382">
    <property type="entry name" value="AAA"/>
    <property type="match status" value="1"/>
</dbReference>
<dbReference type="Gene3D" id="3.40.50.300">
    <property type="entry name" value="P-loop containing nucleotide triphosphate hydrolases"/>
    <property type="match status" value="1"/>
</dbReference>
<dbReference type="InterPro" id="IPR036640">
    <property type="entry name" value="ABC1_TM_sf"/>
</dbReference>
<dbReference type="Gene3D" id="1.20.1560.10">
    <property type="entry name" value="ABC transporter type 1, transmembrane domain"/>
    <property type="match status" value="1"/>
</dbReference>